<keyword evidence="4" id="KW-0812">Transmembrane</keyword>
<evidence type="ECO:0000256" key="1">
    <source>
        <dbReference type="ARBA" id="ARBA00010163"/>
    </source>
</evidence>
<gene>
    <name evidence="5" type="primary">essB</name>
    <name evidence="5" type="ORF">N9R04_02880</name>
</gene>
<evidence type="ECO:0000256" key="2">
    <source>
        <dbReference type="ARBA" id="ARBA00015179"/>
    </source>
</evidence>
<evidence type="ECO:0000313" key="6">
    <source>
        <dbReference type="Proteomes" id="UP001209553"/>
    </source>
</evidence>
<keyword evidence="4" id="KW-1133">Transmembrane helix</keyword>
<evidence type="ECO:0000256" key="3">
    <source>
        <dbReference type="SAM" id="MobiDB-lite"/>
    </source>
</evidence>
<organism evidence="5 6">
    <name type="scientific">Staphylococcus marylandisciuri</name>
    <dbReference type="NCBI Taxonomy" id="2981529"/>
    <lineage>
        <taxon>Bacteria</taxon>
        <taxon>Bacillati</taxon>
        <taxon>Bacillota</taxon>
        <taxon>Bacilli</taxon>
        <taxon>Bacillales</taxon>
        <taxon>Staphylococcaceae</taxon>
        <taxon>Staphylococcus</taxon>
    </lineage>
</organism>
<dbReference type="RefSeq" id="WP_262855036.1">
    <property type="nucleotide sequence ID" value="NZ_JAOPKZ010000004.1"/>
</dbReference>
<evidence type="ECO:0000313" key="5">
    <source>
        <dbReference type="EMBL" id="MCU5745665.1"/>
    </source>
</evidence>
<proteinExistence type="inferred from homology"/>
<dbReference type="NCBIfam" id="TIGR03926">
    <property type="entry name" value="T7_EssB"/>
    <property type="match status" value="1"/>
</dbReference>
<dbReference type="InterPro" id="IPR018778">
    <property type="entry name" value="T7SS_EssB"/>
</dbReference>
<evidence type="ECO:0000256" key="4">
    <source>
        <dbReference type="SAM" id="Phobius"/>
    </source>
</evidence>
<comment type="caution">
    <text evidence="5">The sequence shown here is derived from an EMBL/GenBank/DDBJ whole genome shotgun (WGS) entry which is preliminary data.</text>
</comment>
<name>A0ABT2QNW0_9STAP</name>
<comment type="similarity">
    <text evidence="1">Belongs to the EssB family.</text>
</comment>
<dbReference type="Proteomes" id="UP001209553">
    <property type="component" value="Unassembled WGS sequence"/>
</dbReference>
<feature type="region of interest" description="Disordered" evidence="3">
    <location>
        <begin position="364"/>
        <end position="443"/>
    </location>
</feature>
<sequence>MANNMSKENNELEPLDSAIDTDHQNIQRIDKREISKASIKSEHHHLMYLLEQRSQYFIDANVTELKDSYQIHYNLSEHAIPFENIKAFSKNEKLRYLLNISKLQDIGNTRYTFNLGAEELYFTKDGLPLVKTRGLKNIVAPLPLSEEELLTRYKALIIHAFNQKTSFEALVEGNLDLHKGTPFENKVIETKSLTELQSFLNSQYDKHQKDYTQNFTYVRKIRYTIFKWLATTVSVITISLIAFLAYIYFSVMKINEQVENGYQSYVKADYTQVLNDYKDLNGKKLDKEALYIYATSYIETNKQGLEKKKKENLLNNVTPNSNKDYLLYWFELGQGHLDEALNIATYLDDNDIMKLALINKLSDIKNNPDLSNDKRSEETKKYNDKLQDILDKEKEAKEEKAKEQEEADKKKDEKIKQQEENEKKQKEQAQKDKEKRQKAERNK</sequence>
<dbReference type="Gene3D" id="1.10.510.10">
    <property type="entry name" value="Transferase(Phosphotransferase) domain 1"/>
    <property type="match status" value="1"/>
</dbReference>
<feature type="transmembrane region" description="Helical" evidence="4">
    <location>
        <begin position="228"/>
        <end position="249"/>
    </location>
</feature>
<keyword evidence="4" id="KW-0472">Membrane</keyword>
<dbReference type="InterPro" id="IPR042565">
    <property type="entry name" value="T7SS_EssB_C"/>
</dbReference>
<feature type="compositionally biased region" description="Basic and acidic residues" evidence="3">
    <location>
        <begin position="371"/>
        <end position="443"/>
    </location>
</feature>
<keyword evidence="6" id="KW-1185">Reference proteome</keyword>
<dbReference type="Gene3D" id="1.25.40.680">
    <property type="entry name" value="Type VII secretion system EssB, C-terminal-like domain"/>
    <property type="match status" value="1"/>
</dbReference>
<protein>
    <recommendedName>
        <fullName evidence="2">Type VII secretion system protein EssB</fullName>
    </recommendedName>
</protein>
<dbReference type="Pfam" id="PF10140">
    <property type="entry name" value="YukC"/>
    <property type="match status" value="1"/>
</dbReference>
<accession>A0ABT2QNW0</accession>
<reference evidence="5 6" key="1">
    <citation type="journal article" date="2023" name="Int. J. Syst. Evol. Microbiol.">
        <title>Streptococcus sciuri sp. nov., Staphylococcus marylandisciuri sp. nov. and Staphylococcus americanisciuri sp. nov., isolated from faeces of eastern grey squirrel (Sciurus carolinensis).</title>
        <authorList>
            <person name="Volokhov D.V."/>
            <person name="Zagorodnyaya T.A."/>
            <person name="Furtak V.A."/>
            <person name="Nattanmai G."/>
            <person name="Randall L."/>
            <person name="Jose S."/>
            <person name="Gao Y."/>
            <person name="Eisenberg T."/>
            <person name="Delmonte P."/>
            <person name="Blom J."/>
            <person name="Mitchell K.K."/>
        </authorList>
    </citation>
    <scope>NUCLEOTIDE SEQUENCE [LARGE SCALE GENOMIC DNA]</scope>
    <source>
        <strain evidence="5 6">SQ8-PEA</strain>
    </source>
</reference>
<dbReference type="EMBL" id="JAOPKZ010000004">
    <property type="protein sequence ID" value="MCU5745665.1"/>
    <property type="molecule type" value="Genomic_DNA"/>
</dbReference>